<dbReference type="OrthoDB" id="5311240at2759"/>
<accession>A0A9P8VME6</accession>
<evidence type="ECO:0000313" key="1">
    <source>
        <dbReference type="EMBL" id="KAH6697123.1"/>
    </source>
</evidence>
<dbReference type="AlphaFoldDB" id="A0A9P8VME6"/>
<evidence type="ECO:0000313" key="2">
    <source>
        <dbReference type="Proteomes" id="UP000770015"/>
    </source>
</evidence>
<keyword evidence="2" id="KW-1185">Reference proteome</keyword>
<dbReference type="Proteomes" id="UP000770015">
    <property type="component" value="Unassembled WGS sequence"/>
</dbReference>
<name>A0A9P8VME6_9PEZI</name>
<dbReference type="EMBL" id="JAGSXJ010000001">
    <property type="protein sequence ID" value="KAH6697123.1"/>
    <property type="molecule type" value="Genomic_DNA"/>
</dbReference>
<proteinExistence type="predicted"/>
<protein>
    <submittedName>
        <fullName evidence="1">Uncharacterized protein</fullName>
    </submittedName>
</protein>
<organism evidence="1 2">
    <name type="scientific">Plectosphaerella plurivora</name>
    <dbReference type="NCBI Taxonomy" id="936078"/>
    <lineage>
        <taxon>Eukaryota</taxon>
        <taxon>Fungi</taxon>
        <taxon>Dikarya</taxon>
        <taxon>Ascomycota</taxon>
        <taxon>Pezizomycotina</taxon>
        <taxon>Sordariomycetes</taxon>
        <taxon>Hypocreomycetidae</taxon>
        <taxon>Glomerellales</taxon>
        <taxon>Plectosphaerellaceae</taxon>
        <taxon>Plectosphaerella</taxon>
    </lineage>
</organism>
<gene>
    <name evidence="1" type="ORF">F5X68DRAFT_226518</name>
</gene>
<reference evidence="1" key="1">
    <citation type="journal article" date="2021" name="Nat. Commun.">
        <title>Genetic determinants of endophytism in the Arabidopsis root mycobiome.</title>
        <authorList>
            <person name="Mesny F."/>
            <person name="Miyauchi S."/>
            <person name="Thiergart T."/>
            <person name="Pickel B."/>
            <person name="Atanasova L."/>
            <person name="Karlsson M."/>
            <person name="Huettel B."/>
            <person name="Barry K.W."/>
            <person name="Haridas S."/>
            <person name="Chen C."/>
            <person name="Bauer D."/>
            <person name="Andreopoulos W."/>
            <person name="Pangilinan J."/>
            <person name="LaButti K."/>
            <person name="Riley R."/>
            <person name="Lipzen A."/>
            <person name="Clum A."/>
            <person name="Drula E."/>
            <person name="Henrissat B."/>
            <person name="Kohler A."/>
            <person name="Grigoriev I.V."/>
            <person name="Martin F.M."/>
            <person name="Hacquard S."/>
        </authorList>
    </citation>
    <scope>NUCLEOTIDE SEQUENCE</scope>
    <source>
        <strain evidence="1">MPI-SDFR-AT-0117</strain>
    </source>
</reference>
<comment type="caution">
    <text evidence="1">The sequence shown here is derived from an EMBL/GenBank/DDBJ whole genome shotgun (WGS) entry which is preliminary data.</text>
</comment>
<sequence length="528" mass="58032">MLEQLVDVFRQVARIGESTIVGATIKIRNSLVWIVAFSRWCLGSTPRVIWGERDGEGTNILPDDPQSRITIIACGRSRLGPDIEIAIHDGLGTRLNRLVVPKSPGVHGSRWKGMTSVQEYGAWRLHQLQIRHHLSDLDACMAHVIPMIARLFQADALDAEKVPPEMTAQRCDPFRDYRGFDEAYDVLLQRAPPKWKTPDKQRNSGVIEMLASLGGPQSFWSSAIAKEEEFIDCLSRLALDIVAISLLESPDTANCCVAFWFDRRTKLWKRCNNILTGDPSDATGFEPLGNDAILEWTAALLGQGRSYEANHILSSNKGQVMYLESYGSLTLRVAGYLRLSLLPGKIRYKNEACSCLGESFLIHLVSQPWRSGSKPKPAGSSPRHNQYIGYSVQWYVTLSGIDDIVAMLRMGSESGGYVSLALPSNAIKSMASVVMAVSCEHAVGSSSAPVLENAADLATIVDYIGMTRTDVPHGAVGIVAVSGSHDQRFVAAAHHGDGPGLRMMIRQDACFNCCIRLCLLNDIRILIL</sequence>